<dbReference type="EMBL" id="LR746496">
    <property type="protein sequence ID" value="CAA7602926.1"/>
    <property type="molecule type" value="Genomic_DNA"/>
</dbReference>
<evidence type="ECO:0000313" key="1">
    <source>
        <dbReference type="EMBL" id="CAA7602926.1"/>
    </source>
</evidence>
<dbReference type="AlphaFoldDB" id="A0A8S0XCX8"/>
<dbReference type="RefSeq" id="WP_240986223.1">
    <property type="nucleotide sequence ID" value="NZ_CDGJ01000003.1"/>
</dbReference>
<evidence type="ECO:0000313" key="2">
    <source>
        <dbReference type="EMBL" id="CEJ05808.1"/>
    </source>
</evidence>
<reference evidence="2" key="1">
    <citation type="submission" date="2014-11" db="EMBL/GenBank/DDBJ databases">
        <authorList>
            <person name="Hornung B.V."/>
        </authorList>
    </citation>
    <scope>NUCLEOTIDE SEQUENCE</scope>
    <source>
        <strain evidence="2">INE</strain>
    </source>
</reference>
<organism evidence="1">
    <name type="scientific">Acididesulfobacillus acetoxydans</name>
    <dbReference type="NCBI Taxonomy" id="1561005"/>
    <lineage>
        <taxon>Bacteria</taxon>
        <taxon>Bacillati</taxon>
        <taxon>Bacillota</taxon>
        <taxon>Clostridia</taxon>
        <taxon>Eubacteriales</taxon>
        <taxon>Peptococcaceae</taxon>
        <taxon>Acididesulfobacillus</taxon>
    </lineage>
</organism>
<reference evidence="1" key="2">
    <citation type="submission" date="2020-01" db="EMBL/GenBank/DDBJ databases">
        <authorList>
            <person name="Hornung B."/>
        </authorList>
    </citation>
    <scope>NUCLEOTIDE SEQUENCE</scope>
    <source>
        <strain evidence="1">PacBioINE</strain>
    </source>
</reference>
<dbReference type="Proteomes" id="UP000836597">
    <property type="component" value="Chromosome"/>
</dbReference>
<gene>
    <name evidence="2" type="ORF">DEACI_0228</name>
    <name evidence="1" type="ORF">DEACI_3749</name>
</gene>
<keyword evidence="3" id="KW-1185">Reference proteome</keyword>
<name>A0A8S0XCX8_9FIRM</name>
<protein>
    <submittedName>
        <fullName evidence="1">Uncharacterized protein</fullName>
    </submittedName>
</protein>
<dbReference type="KEGG" id="aacx:DEACI_3749"/>
<sequence>MPRVEIKLEPVRDWEEAAWEDWSSALGAFLAESGRSIRNTLRFPGYQVLEIAGSESPAEVVLSASERLVLLEGLRLDGSLEQGIIRFVLRFAREMGAQSFVAPVCSPQEEDFWRALGARFHPDPVGLTGEVERGLVDVQPLSGTSLLITYAGKPAVCLEPIACTAHSPGPVSLAQRRLEKHFGGQPLGFASRISSFCPWDVRKSQWDDLLSYSRLKSYEILAELVFGRKDER</sequence>
<dbReference type="EMBL" id="CDGJ01000003">
    <property type="protein sequence ID" value="CEJ05808.1"/>
    <property type="molecule type" value="Genomic_DNA"/>
</dbReference>
<evidence type="ECO:0000313" key="3">
    <source>
        <dbReference type="Proteomes" id="UP001071230"/>
    </source>
</evidence>
<dbReference type="Proteomes" id="UP001071230">
    <property type="component" value="Unassembled WGS sequence"/>
</dbReference>
<proteinExistence type="predicted"/>
<accession>A0A8S0XCX8</accession>